<gene>
    <name evidence="1" type="ORF">LTS18_011709</name>
</gene>
<proteinExistence type="predicted"/>
<accession>A0ACC3D9I3</accession>
<protein>
    <submittedName>
        <fullName evidence="1">Uncharacterized protein</fullName>
    </submittedName>
</protein>
<comment type="caution">
    <text evidence="1">The sequence shown here is derived from an EMBL/GenBank/DDBJ whole genome shotgun (WGS) entry which is preliminary data.</text>
</comment>
<reference evidence="1" key="1">
    <citation type="submission" date="2024-09" db="EMBL/GenBank/DDBJ databases">
        <title>Black Yeasts Isolated from many extreme environments.</title>
        <authorList>
            <person name="Coleine C."/>
            <person name="Stajich J.E."/>
            <person name="Selbmann L."/>
        </authorList>
    </citation>
    <scope>NUCLEOTIDE SEQUENCE</scope>
    <source>
        <strain evidence="1">CCFEE 5737</strain>
    </source>
</reference>
<keyword evidence="2" id="KW-1185">Reference proteome</keyword>
<dbReference type="EMBL" id="JAWDJW010006676">
    <property type="protein sequence ID" value="KAK3063916.1"/>
    <property type="molecule type" value="Genomic_DNA"/>
</dbReference>
<evidence type="ECO:0000313" key="2">
    <source>
        <dbReference type="Proteomes" id="UP001186974"/>
    </source>
</evidence>
<feature type="non-terminal residue" evidence="1">
    <location>
        <position position="124"/>
    </location>
</feature>
<evidence type="ECO:0000313" key="1">
    <source>
        <dbReference type="EMBL" id="KAK3063916.1"/>
    </source>
</evidence>
<name>A0ACC3D9I3_9PEZI</name>
<organism evidence="1 2">
    <name type="scientific">Coniosporium uncinatum</name>
    <dbReference type="NCBI Taxonomy" id="93489"/>
    <lineage>
        <taxon>Eukaryota</taxon>
        <taxon>Fungi</taxon>
        <taxon>Dikarya</taxon>
        <taxon>Ascomycota</taxon>
        <taxon>Pezizomycotina</taxon>
        <taxon>Dothideomycetes</taxon>
        <taxon>Dothideomycetes incertae sedis</taxon>
        <taxon>Coniosporium</taxon>
    </lineage>
</organism>
<dbReference type="Proteomes" id="UP001186974">
    <property type="component" value="Unassembled WGS sequence"/>
</dbReference>
<sequence>MSATSFQQSPTPTKPFVTDAEREACVRVDPKGFQVRHPPPPHELTSFITPEYQVFQTAHMGVAVVDEERWTLLVDGLVQRPFSLSLKQLRSLPSTTVTSIHECFGSPLKPPVDALWRVGNVQWT</sequence>